<proteinExistence type="predicted"/>
<protein>
    <submittedName>
        <fullName evidence="1">Uncharacterized protein</fullName>
    </submittedName>
</protein>
<keyword evidence="2" id="KW-1185">Reference proteome</keyword>
<gene>
    <name evidence="1" type="ORF">PBC4_012</name>
</gene>
<reference evidence="1 2" key="1">
    <citation type="journal article" date="2016" name="FEMS Microbiol. Lett.">
        <title>Characterization of LysPBC4, a novel Bacillus cereus-specific endolysin of bacteriophage PBC4.</title>
        <authorList>
            <person name="Na H."/>
            <person name="Kong M."/>
            <person name="Ryu S."/>
        </authorList>
    </citation>
    <scope>NUCLEOTIDE SEQUENCE [LARGE SCALE GENOMIC DNA]</scope>
</reference>
<name>A0A1D6X862_9CAUD</name>
<accession>A0A1D6X862</accession>
<organism evidence="1 2">
    <name type="scientific">Bacillus phage PBC4</name>
    <dbReference type="NCBI Taxonomy" id="1675028"/>
    <lineage>
        <taxon>Viruses</taxon>
        <taxon>Duplodnaviria</taxon>
        <taxon>Heunggongvirae</taxon>
        <taxon>Uroviricota</taxon>
        <taxon>Caudoviricetes</taxon>
        <taxon>Sejongvirinae</taxon>
        <taxon>Yihwangvirus</taxon>
        <taxon>Yihwangvirus PBC4</taxon>
    </lineage>
</organism>
<dbReference type="EMBL" id="KT070866">
    <property type="protein sequence ID" value="AKQ08204.1"/>
    <property type="molecule type" value="Genomic_DNA"/>
</dbReference>
<evidence type="ECO:0000313" key="1">
    <source>
        <dbReference type="EMBL" id="AKQ08204.1"/>
    </source>
</evidence>
<evidence type="ECO:0000313" key="2">
    <source>
        <dbReference type="Proteomes" id="UP000224963"/>
    </source>
</evidence>
<dbReference type="Proteomes" id="UP000224963">
    <property type="component" value="Segment"/>
</dbReference>
<sequence>MLSYMHEDIYVYIDNLITEEVKKTGDNVSFDDNWYWIRKGKIKIVLGGVTAKLTVKLNEGTAVFDFAGKLNDIVELDFDKMIFKLNGKLIFLSSYNAPANTEVVKISLSFGQGSHQFSYFGLKEVVNNNDLDFCTSLDYSYSEEKSTRTNINNETIDVGSAKQEYSWSINGLWNNEEVSKFGDLFNLRFIDEEGKPMVRLMGCTRNSFKNGSSDNGDLTYSLSGKFKKTM</sequence>